<dbReference type="RefSeq" id="WP_244450464.1">
    <property type="nucleotide sequence ID" value="NZ_CP083239.1"/>
</dbReference>
<evidence type="ECO:0000313" key="1">
    <source>
        <dbReference type="EMBL" id="UOK72767.1"/>
    </source>
</evidence>
<gene>
    <name evidence="1" type="ORF">K9D25_08735</name>
</gene>
<dbReference type="AlphaFoldDB" id="A0A9E6ZZH7"/>
<name>A0A9E6ZZH7_9HYPH</name>
<accession>A0A9E6ZZH7</accession>
<organism evidence="1 2">
    <name type="scientific">Ancylobacter polymorphus</name>
    <dbReference type="NCBI Taxonomy" id="223390"/>
    <lineage>
        <taxon>Bacteria</taxon>
        <taxon>Pseudomonadati</taxon>
        <taxon>Pseudomonadota</taxon>
        <taxon>Alphaproteobacteria</taxon>
        <taxon>Hyphomicrobiales</taxon>
        <taxon>Xanthobacteraceae</taxon>
        <taxon>Ancylobacter</taxon>
    </lineage>
</organism>
<dbReference type="EMBL" id="CP083239">
    <property type="protein sequence ID" value="UOK72767.1"/>
    <property type="molecule type" value="Genomic_DNA"/>
</dbReference>
<dbReference type="Proteomes" id="UP000831684">
    <property type="component" value="Chromosome"/>
</dbReference>
<sequence length="82" mass="9225">MSDCYWDADLERPLRTREGGRLRTLRDAYEFVGTRSACPGHPLVKTTLGALATAARSGAPLDLRRALERTVRLMRANHWGWG</sequence>
<protein>
    <submittedName>
        <fullName evidence="1">Uncharacterized protein</fullName>
    </submittedName>
</protein>
<proteinExistence type="predicted"/>
<evidence type="ECO:0000313" key="2">
    <source>
        <dbReference type="Proteomes" id="UP000831684"/>
    </source>
</evidence>
<reference evidence="1" key="1">
    <citation type="submission" date="2021-09" db="EMBL/GenBank/DDBJ databases">
        <title>Network and meta-omics reveal the key degrader and cooperation patterns in an efficient 1,4-dioxane-degrading microbial community.</title>
        <authorList>
            <person name="Dai C."/>
        </authorList>
    </citation>
    <scope>NUCLEOTIDE SEQUENCE</scope>
    <source>
        <strain evidence="1">ZM13</strain>
    </source>
</reference>
<dbReference type="KEGG" id="apol:K9D25_08735"/>